<gene>
    <name evidence="1" type="ORF">AAFP95_14530</name>
</gene>
<sequence>MKTKIIMILGMIFLWTFTSCRCDLPSDEPEDKNKGENIQQLTYLTLENDSLSLSK</sequence>
<evidence type="ECO:0000313" key="2">
    <source>
        <dbReference type="Proteomes" id="UP001463665"/>
    </source>
</evidence>
<dbReference type="Proteomes" id="UP001463665">
    <property type="component" value="Chromosome"/>
</dbReference>
<evidence type="ECO:0000313" key="1">
    <source>
        <dbReference type="EMBL" id="XAO73027.1"/>
    </source>
</evidence>
<reference evidence="1 2" key="1">
    <citation type="submission" date="2024-04" db="EMBL/GenBank/DDBJ databases">
        <title>Genome sequencing and assembly of rice foliar adapted Chryseobacterium endophyticum OsEnb-ALM-A6.</title>
        <authorList>
            <person name="Kumar S."/>
            <person name="Javed M."/>
            <person name="Chouhan V."/>
            <person name="Charishma K."/>
            <person name="Patel A."/>
            <person name="Kumar M."/>
            <person name="Sahu K.P."/>
            <person name="Kumar A."/>
        </authorList>
    </citation>
    <scope>NUCLEOTIDE SEQUENCE [LARGE SCALE GENOMIC DNA]</scope>
    <source>
        <strain evidence="1 2">OsEnb-ALM-A6</strain>
    </source>
</reference>
<protein>
    <submittedName>
        <fullName evidence="1">Uncharacterized protein</fullName>
    </submittedName>
</protein>
<dbReference type="AlphaFoldDB" id="A0AAU6WMG2"/>
<keyword evidence="2" id="KW-1185">Reference proteome</keyword>
<dbReference type="RefSeq" id="WP_294308535.1">
    <property type="nucleotide sequence ID" value="NZ_CP154834.1"/>
</dbReference>
<accession>A0AAU6WMG2</accession>
<dbReference type="EMBL" id="CP154834">
    <property type="protein sequence ID" value="XAO73027.1"/>
    <property type="molecule type" value="Genomic_DNA"/>
</dbReference>
<organism evidence="1 2">
    <name type="scientific">Chryseobacterium endophyticum</name>
    <dbReference type="NCBI Taxonomy" id="1854762"/>
    <lineage>
        <taxon>Bacteria</taxon>
        <taxon>Pseudomonadati</taxon>
        <taxon>Bacteroidota</taxon>
        <taxon>Flavobacteriia</taxon>
        <taxon>Flavobacteriales</taxon>
        <taxon>Weeksellaceae</taxon>
        <taxon>Chryseobacterium group</taxon>
        <taxon>Chryseobacterium</taxon>
    </lineage>
</organism>
<dbReference type="PROSITE" id="PS51257">
    <property type="entry name" value="PROKAR_LIPOPROTEIN"/>
    <property type="match status" value="1"/>
</dbReference>
<proteinExistence type="predicted"/>
<name>A0AAU6WMG2_9FLAO</name>